<evidence type="ECO:0000313" key="1">
    <source>
        <dbReference type="EMBL" id="MDS0295257.1"/>
    </source>
</evidence>
<protein>
    <submittedName>
        <fullName evidence="1">Pyridoxamine 5'-phosphate oxidase family protein</fullName>
    </submittedName>
</protein>
<dbReference type="Proteomes" id="UP001254813">
    <property type="component" value="Unassembled WGS sequence"/>
</dbReference>
<dbReference type="SUPFAM" id="SSF50475">
    <property type="entry name" value="FMN-binding split barrel"/>
    <property type="match status" value="1"/>
</dbReference>
<name>A0ABU2G396_9EURY</name>
<dbReference type="InterPro" id="IPR012349">
    <property type="entry name" value="Split_barrel_FMN-bd"/>
</dbReference>
<dbReference type="RefSeq" id="WP_310929127.1">
    <property type="nucleotide sequence ID" value="NZ_JAMQOQ010000003.1"/>
</dbReference>
<gene>
    <name evidence="1" type="ORF">NDI79_13840</name>
</gene>
<proteinExistence type="predicted"/>
<dbReference type="Pfam" id="PF12900">
    <property type="entry name" value="Pyridox_ox_2"/>
    <property type="match status" value="1"/>
</dbReference>
<organism evidence="1 2">
    <name type="scientific">Halogeometricum luteum</name>
    <dbReference type="NCBI Taxonomy" id="2950537"/>
    <lineage>
        <taxon>Archaea</taxon>
        <taxon>Methanobacteriati</taxon>
        <taxon>Methanobacteriota</taxon>
        <taxon>Stenosarchaea group</taxon>
        <taxon>Halobacteria</taxon>
        <taxon>Halobacteriales</taxon>
        <taxon>Haloferacaceae</taxon>
        <taxon>Halogeometricum</taxon>
    </lineage>
</organism>
<dbReference type="Gene3D" id="2.30.110.10">
    <property type="entry name" value="Electron Transport, Fmn-binding Protein, Chain A"/>
    <property type="match status" value="1"/>
</dbReference>
<keyword evidence="2" id="KW-1185">Reference proteome</keyword>
<accession>A0ABU2G396</accession>
<comment type="caution">
    <text evidence="1">The sequence shown here is derived from an EMBL/GenBank/DDBJ whole genome shotgun (WGS) entry which is preliminary data.</text>
</comment>
<sequence>MENLRWTELSVDERNELLSRGGIGALSFSTPLEEPPVLLPVSYGYDADTTSFYFRLAFPADSRKTDAVDGPVAFTTYAETDAGWRSVVARGHLEEVTDMPYESSAVQGMWAVRIPMVDLFDRPPEDVAFRYFRLRPDSLTGRKEVRG</sequence>
<reference evidence="1 2" key="1">
    <citation type="submission" date="2022-06" db="EMBL/GenBank/DDBJ databases">
        <title>Halogeometricum sp. a new haloarchaeum isolate from saline soil.</title>
        <authorList>
            <person name="Strakova D."/>
            <person name="Galisteo C."/>
            <person name="Sanchez-Porro C."/>
            <person name="Ventosa A."/>
        </authorList>
    </citation>
    <scope>NUCLEOTIDE SEQUENCE [LARGE SCALE GENOMIC DNA]</scope>
    <source>
        <strain evidence="2">S3BR25-2</strain>
    </source>
</reference>
<dbReference type="EMBL" id="JAMQOQ010000003">
    <property type="protein sequence ID" value="MDS0295257.1"/>
    <property type="molecule type" value="Genomic_DNA"/>
</dbReference>
<dbReference type="InterPro" id="IPR024747">
    <property type="entry name" value="Pyridox_Oxase-rel"/>
</dbReference>
<evidence type="ECO:0000313" key="2">
    <source>
        <dbReference type="Proteomes" id="UP001254813"/>
    </source>
</evidence>